<keyword evidence="3" id="KW-1003">Cell membrane</keyword>
<dbReference type="Gene3D" id="1.10.510.10">
    <property type="entry name" value="Transferase(Phosphotransferase) domain 1"/>
    <property type="match status" value="1"/>
</dbReference>
<evidence type="ECO:0000256" key="9">
    <source>
        <dbReference type="ARBA" id="ARBA00022840"/>
    </source>
</evidence>
<evidence type="ECO:0000256" key="6">
    <source>
        <dbReference type="ARBA" id="ARBA00022692"/>
    </source>
</evidence>
<evidence type="ECO:0000259" key="16">
    <source>
        <dbReference type="PROSITE" id="PS50011"/>
    </source>
</evidence>
<dbReference type="InterPro" id="IPR000719">
    <property type="entry name" value="Prot_kinase_dom"/>
</dbReference>
<evidence type="ECO:0000256" key="12">
    <source>
        <dbReference type="ARBA" id="ARBA00047899"/>
    </source>
</evidence>
<dbReference type="GO" id="GO:0004674">
    <property type="term" value="F:protein serine/threonine kinase activity"/>
    <property type="evidence" value="ECO:0007669"/>
    <property type="project" value="UniProtKB-KW"/>
</dbReference>
<dbReference type="SUPFAM" id="SSF56112">
    <property type="entry name" value="Protein kinase-like (PK-like)"/>
    <property type="match status" value="1"/>
</dbReference>
<keyword evidence="6" id="KW-0812">Transmembrane</keyword>
<keyword evidence="7 14" id="KW-0547">Nucleotide-binding</keyword>
<dbReference type="Gene3D" id="3.30.200.20">
    <property type="entry name" value="Phosphorylase Kinase, domain 1"/>
    <property type="match status" value="1"/>
</dbReference>
<dbReference type="EMBL" id="CAKOAT010184043">
    <property type="protein sequence ID" value="CAH8353584.1"/>
    <property type="molecule type" value="Genomic_DNA"/>
</dbReference>
<dbReference type="InterPro" id="IPR017441">
    <property type="entry name" value="Protein_kinase_ATP_BS"/>
</dbReference>
<keyword evidence="10" id="KW-1133">Transmembrane helix</keyword>
<dbReference type="GO" id="GO:0005886">
    <property type="term" value="C:plasma membrane"/>
    <property type="evidence" value="ECO:0007669"/>
    <property type="project" value="UniProtKB-SubCell"/>
</dbReference>
<feature type="non-terminal residue" evidence="17">
    <location>
        <position position="1"/>
    </location>
</feature>
<comment type="caution">
    <text evidence="17">The sequence shown here is derived from an EMBL/GenBank/DDBJ whole genome shotgun (WGS) entry which is preliminary data.</text>
</comment>
<evidence type="ECO:0000256" key="1">
    <source>
        <dbReference type="ARBA" id="ARBA00004162"/>
    </source>
</evidence>
<dbReference type="Pfam" id="PF00069">
    <property type="entry name" value="Pkinase"/>
    <property type="match status" value="1"/>
</dbReference>
<dbReference type="PANTHER" id="PTHR47982">
    <property type="entry name" value="PROLINE-RICH RECEPTOR-LIKE PROTEIN KINASE PERK4"/>
    <property type="match status" value="1"/>
</dbReference>
<proteinExistence type="predicted"/>
<evidence type="ECO:0000256" key="15">
    <source>
        <dbReference type="SAM" id="MobiDB-lite"/>
    </source>
</evidence>
<keyword evidence="18" id="KW-1185">Reference proteome</keyword>
<protein>
    <recommendedName>
        <fullName evidence="2">non-specific serine/threonine protein kinase</fullName>
        <ecNumber evidence="2">2.7.11.1</ecNumber>
    </recommendedName>
</protein>
<evidence type="ECO:0000256" key="5">
    <source>
        <dbReference type="ARBA" id="ARBA00022679"/>
    </source>
</evidence>
<name>A0ABC8KD71_ERUVS</name>
<dbReference type="InterPro" id="IPR047117">
    <property type="entry name" value="PERK1-13-like"/>
</dbReference>
<evidence type="ECO:0000313" key="17">
    <source>
        <dbReference type="EMBL" id="CAH8353584.1"/>
    </source>
</evidence>
<keyword evidence="4" id="KW-0723">Serine/threonine-protein kinase</keyword>
<evidence type="ECO:0000256" key="13">
    <source>
        <dbReference type="ARBA" id="ARBA00048679"/>
    </source>
</evidence>
<comment type="subcellular location">
    <subcellularLocation>
        <location evidence="1">Cell membrane</location>
        <topology evidence="1">Single-pass membrane protein</topology>
    </subcellularLocation>
</comment>
<dbReference type="InterPro" id="IPR011009">
    <property type="entry name" value="Kinase-like_dom_sf"/>
</dbReference>
<evidence type="ECO:0000256" key="14">
    <source>
        <dbReference type="PROSITE-ProRule" id="PRU10141"/>
    </source>
</evidence>
<feature type="domain" description="Protein kinase" evidence="16">
    <location>
        <begin position="71"/>
        <end position="321"/>
    </location>
</feature>
<comment type="catalytic activity">
    <reaction evidence="12">
        <text>L-threonyl-[protein] + ATP = O-phospho-L-threonyl-[protein] + ADP + H(+)</text>
        <dbReference type="Rhea" id="RHEA:46608"/>
        <dbReference type="Rhea" id="RHEA-COMP:11060"/>
        <dbReference type="Rhea" id="RHEA-COMP:11605"/>
        <dbReference type="ChEBI" id="CHEBI:15378"/>
        <dbReference type="ChEBI" id="CHEBI:30013"/>
        <dbReference type="ChEBI" id="CHEBI:30616"/>
        <dbReference type="ChEBI" id="CHEBI:61977"/>
        <dbReference type="ChEBI" id="CHEBI:456216"/>
        <dbReference type="EC" id="2.7.11.1"/>
    </reaction>
</comment>
<evidence type="ECO:0000256" key="8">
    <source>
        <dbReference type="ARBA" id="ARBA00022777"/>
    </source>
</evidence>
<keyword evidence="11" id="KW-0472">Membrane</keyword>
<dbReference type="Proteomes" id="UP001642260">
    <property type="component" value="Unassembled WGS sequence"/>
</dbReference>
<dbReference type="GO" id="GO:0005524">
    <property type="term" value="F:ATP binding"/>
    <property type="evidence" value="ECO:0007669"/>
    <property type="project" value="UniProtKB-UniRule"/>
</dbReference>
<organism evidence="17 18">
    <name type="scientific">Eruca vesicaria subsp. sativa</name>
    <name type="common">Garden rocket</name>
    <name type="synonym">Eruca sativa</name>
    <dbReference type="NCBI Taxonomy" id="29727"/>
    <lineage>
        <taxon>Eukaryota</taxon>
        <taxon>Viridiplantae</taxon>
        <taxon>Streptophyta</taxon>
        <taxon>Embryophyta</taxon>
        <taxon>Tracheophyta</taxon>
        <taxon>Spermatophyta</taxon>
        <taxon>Magnoliopsida</taxon>
        <taxon>eudicotyledons</taxon>
        <taxon>Gunneridae</taxon>
        <taxon>Pentapetalae</taxon>
        <taxon>rosids</taxon>
        <taxon>malvids</taxon>
        <taxon>Brassicales</taxon>
        <taxon>Brassicaceae</taxon>
        <taxon>Brassiceae</taxon>
        <taxon>Eruca</taxon>
    </lineage>
</organism>
<evidence type="ECO:0000256" key="2">
    <source>
        <dbReference type="ARBA" id="ARBA00012513"/>
    </source>
</evidence>
<evidence type="ECO:0000256" key="3">
    <source>
        <dbReference type="ARBA" id="ARBA00022475"/>
    </source>
</evidence>
<keyword evidence="5" id="KW-0808">Transferase</keyword>
<sequence length="321" mass="35572">KRGREDHEAPPAPKGRGPQQQNASGPSVHVVTSLPPSSPPRHPSVPSPSHGLVITRGTFSYEVLASATSGFSEANLLGRGEYGYVYKGILSHRIEIAVKLMKAGSAQGDREFQSEINIISRVHHEHLVALVGYCVTDSHRLLVYEFIPNKTLEFHLHGKGRPPMKWSSRYKIAVGSAKGLSYLHQTSLFHQIANFGLAKISPETETHVATRLMGTFGYLAPEYVATGMLTDKCDVYSFGTVLLELITGRHPINANNDYGDDSFIDWARSLLLRAIKEDNFEVIVDKNLNEYDREEMGRMIETAGACVRYAAGRRPRMSQVI</sequence>
<reference evidence="17 18" key="1">
    <citation type="submission" date="2022-03" db="EMBL/GenBank/DDBJ databases">
        <authorList>
            <person name="Macdonald S."/>
            <person name="Ahmed S."/>
            <person name="Newling K."/>
        </authorList>
    </citation>
    <scope>NUCLEOTIDE SEQUENCE [LARGE SCALE GENOMIC DNA]</scope>
</reference>
<dbReference type="PROSITE" id="PS00107">
    <property type="entry name" value="PROTEIN_KINASE_ATP"/>
    <property type="match status" value="1"/>
</dbReference>
<dbReference type="EC" id="2.7.11.1" evidence="2"/>
<gene>
    <name evidence="17" type="ORF">ERUC_LOCUS19339</name>
</gene>
<accession>A0ABC8KD71</accession>
<dbReference type="PANTHER" id="PTHR47982:SF51">
    <property type="entry name" value="PROLINE-RICH RECEPTOR-LIKE PROTEIN KINASE PERK2"/>
    <property type="match status" value="1"/>
</dbReference>
<comment type="catalytic activity">
    <reaction evidence="13">
        <text>L-seryl-[protein] + ATP = O-phospho-L-seryl-[protein] + ADP + H(+)</text>
        <dbReference type="Rhea" id="RHEA:17989"/>
        <dbReference type="Rhea" id="RHEA-COMP:9863"/>
        <dbReference type="Rhea" id="RHEA-COMP:11604"/>
        <dbReference type="ChEBI" id="CHEBI:15378"/>
        <dbReference type="ChEBI" id="CHEBI:29999"/>
        <dbReference type="ChEBI" id="CHEBI:30616"/>
        <dbReference type="ChEBI" id="CHEBI:83421"/>
        <dbReference type="ChEBI" id="CHEBI:456216"/>
        <dbReference type="EC" id="2.7.11.1"/>
    </reaction>
</comment>
<evidence type="ECO:0000256" key="10">
    <source>
        <dbReference type="ARBA" id="ARBA00022989"/>
    </source>
</evidence>
<dbReference type="AlphaFoldDB" id="A0ABC8KD71"/>
<evidence type="ECO:0000313" key="18">
    <source>
        <dbReference type="Proteomes" id="UP001642260"/>
    </source>
</evidence>
<evidence type="ECO:0000256" key="4">
    <source>
        <dbReference type="ARBA" id="ARBA00022527"/>
    </source>
</evidence>
<feature type="region of interest" description="Disordered" evidence="15">
    <location>
        <begin position="1"/>
        <end position="50"/>
    </location>
</feature>
<keyword evidence="9 14" id="KW-0067">ATP-binding</keyword>
<keyword evidence="8" id="KW-0418">Kinase</keyword>
<dbReference type="PROSITE" id="PS50011">
    <property type="entry name" value="PROTEIN_KINASE_DOM"/>
    <property type="match status" value="1"/>
</dbReference>
<dbReference type="FunFam" id="3.30.200.20:FF:000162">
    <property type="entry name" value="Adenine nucleotide alpha hydrolase-like domain kinase"/>
    <property type="match status" value="1"/>
</dbReference>
<evidence type="ECO:0000256" key="11">
    <source>
        <dbReference type="ARBA" id="ARBA00023136"/>
    </source>
</evidence>
<feature type="compositionally biased region" description="Pro residues" evidence="15">
    <location>
        <begin position="36"/>
        <end position="46"/>
    </location>
</feature>
<feature type="binding site" evidence="14">
    <location>
        <position position="99"/>
    </location>
    <ligand>
        <name>ATP</name>
        <dbReference type="ChEBI" id="CHEBI:30616"/>
    </ligand>
</feature>
<evidence type="ECO:0000256" key="7">
    <source>
        <dbReference type="ARBA" id="ARBA00022741"/>
    </source>
</evidence>